<evidence type="ECO:0000256" key="8">
    <source>
        <dbReference type="SAM" id="Phobius"/>
    </source>
</evidence>
<dbReference type="Pfam" id="PF01618">
    <property type="entry name" value="MotA_ExbB"/>
    <property type="match status" value="1"/>
</dbReference>
<feature type="transmembrane region" description="Helical" evidence="8">
    <location>
        <begin position="26"/>
        <end position="47"/>
    </location>
</feature>
<feature type="transmembrane region" description="Helical" evidence="8">
    <location>
        <begin position="172"/>
        <end position="191"/>
    </location>
</feature>
<dbReference type="InterPro" id="IPR046786">
    <property type="entry name" value="MotA_N"/>
</dbReference>
<keyword evidence="3 8" id="KW-0812">Transmembrane</keyword>
<evidence type="ECO:0000256" key="1">
    <source>
        <dbReference type="ARBA" id="ARBA00004651"/>
    </source>
</evidence>
<keyword evidence="7" id="KW-0653">Protein transport</keyword>
<feature type="domain" description="MotA/TolQ/ExbB proton channel" evidence="9">
    <location>
        <begin position="135"/>
        <end position="236"/>
    </location>
</feature>
<evidence type="ECO:0000256" key="2">
    <source>
        <dbReference type="ARBA" id="ARBA00022475"/>
    </source>
</evidence>
<dbReference type="Pfam" id="PF20560">
    <property type="entry name" value="MotA_N"/>
    <property type="match status" value="1"/>
</dbReference>
<dbReference type="GO" id="GO:0071978">
    <property type="term" value="P:bacterial-type flagellum-dependent swarming motility"/>
    <property type="evidence" value="ECO:0007669"/>
    <property type="project" value="InterPro"/>
</dbReference>
<keyword evidence="2" id="KW-1003">Cell membrane</keyword>
<sequence length="287" mass="30539">MGLIVGILIVIGCTLGGYMAMGGKLGVLWQPFEVVIIVGSAIGAYVIGNPANVIKATGGALGKSMKGSQFKKEHYLELLQLLYQILKVAKTKGNLGLEQHIEKPQESALFQQFPGVLANDTATTFICDYLRMLTLGSEDPHEMEALMDEELELVHHEHSEVAHALTQMSDGMPALGIVAAVLGVIKTMGSISEPPEILGKLIGGALVGTFLGVWVSYGFLGPIASKAQSVYNAEIKFLHVIKAALLAHMHGSAPAVSVEFARKALVGHERPTFYEVEEAVGALPPVS</sequence>
<keyword evidence="11" id="KW-0966">Cell projection</keyword>
<dbReference type="PANTHER" id="PTHR30433:SF4">
    <property type="entry name" value="MOTILITY PROTEIN A"/>
    <property type="match status" value="1"/>
</dbReference>
<evidence type="ECO:0000313" key="12">
    <source>
        <dbReference type="Proteomes" id="UP000761264"/>
    </source>
</evidence>
<keyword evidence="11" id="KW-0969">Cilium</keyword>
<comment type="subcellular location">
    <subcellularLocation>
        <location evidence="1">Cell membrane</location>
        <topology evidence="1">Multi-pass membrane protein</topology>
    </subcellularLocation>
    <subcellularLocation>
        <location evidence="7">Membrane</location>
        <topology evidence="7">Multi-pass membrane protein</topology>
    </subcellularLocation>
</comment>
<reference evidence="11" key="1">
    <citation type="submission" date="2020-03" db="EMBL/GenBank/DDBJ databases">
        <title>Genome of Pelagibius litoralis DSM 21314T.</title>
        <authorList>
            <person name="Wang G."/>
        </authorList>
    </citation>
    <scope>NUCLEOTIDE SEQUENCE</scope>
    <source>
        <strain evidence="11">DSM 21314</strain>
    </source>
</reference>
<feature type="domain" description="Motility protein A N-terminal" evidence="10">
    <location>
        <begin position="4"/>
        <end position="93"/>
    </location>
</feature>
<feature type="transmembrane region" description="Helical" evidence="8">
    <location>
        <begin position="197"/>
        <end position="220"/>
    </location>
</feature>
<dbReference type="GO" id="GO:0006935">
    <property type="term" value="P:chemotaxis"/>
    <property type="evidence" value="ECO:0007669"/>
    <property type="project" value="InterPro"/>
</dbReference>
<evidence type="ECO:0000256" key="3">
    <source>
        <dbReference type="ARBA" id="ARBA00022692"/>
    </source>
</evidence>
<comment type="similarity">
    <text evidence="7">Belongs to the exbB/tolQ family.</text>
</comment>
<dbReference type="RefSeq" id="WP_167220308.1">
    <property type="nucleotide sequence ID" value="NZ_JAAQPH010000001.1"/>
</dbReference>
<keyword evidence="6 8" id="KW-0472">Membrane</keyword>
<evidence type="ECO:0000256" key="6">
    <source>
        <dbReference type="ARBA" id="ARBA00023136"/>
    </source>
</evidence>
<dbReference type="Proteomes" id="UP000761264">
    <property type="component" value="Unassembled WGS sequence"/>
</dbReference>
<keyword evidence="7" id="KW-0813">Transport</keyword>
<evidence type="ECO:0000259" key="10">
    <source>
        <dbReference type="Pfam" id="PF20560"/>
    </source>
</evidence>
<keyword evidence="11" id="KW-0282">Flagellum</keyword>
<keyword evidence="4" id="KW-0283">Flagellar rotation</keyword>
<evidence type="ECO:0000313" key="11">
    <source>
        <dbReference type="EMBL" id="NIA67012.1"/>
    </source>
</evidence>
<name>A0A967C638_9PROT</name>
<gene>
    <name evidence="11" type="primary">motA</name>
    <name evidence="11" type="ORF">HBA54_00225</name>
</gene>
<evidence type="ECO:0000256" key="4">
    <source>
        <dbReference type="ARBA" id="ARBA00022779"/>
    </source>
</evidence>
<accession>A0A967C638</accession>
<dbReference type="NCBIfam" id="TIGR03818">
    <property type="entry name" value="MotA1"/>
    <property type="match status" value="1"/>
</dbReference>
<keyword evidence="12" id="KW-1185">Reference proteome</keyword>
<dbReference type="InterPro" id="IPR002898">
    <property type="entry name" value="MotA_ExbB_proton_chnl"/>
</dbReference>
<keyword evidence="5 8" id="KW-1133">Transmembrane helix</keyword>
<protein>
    <submittedName>
        <fullName evidence="11">Flagellar motor stator protein MotA</fullName>
    </submittedName>
</protein>
<dbReference type="InterPro" id="IPR022522">
    <property type="entry name" value="Flagellar_motor_stator_MotA"/>
</dbReference>
<evidence type="ECO:0000259" key="9">
    <source>
        <dbReference type="Pfam" id="PF01618"/>
    </source>
</evidence>
<dbReference type="PANTHER" id="PTHR30433">
    <property type="entry name" value="CHEMOTAXIS PROTEIN MOTA"/>
    <property type="match status" value="1"/>
</dbReference>
<dbReference type="GO" id="GO:0015031">
    <property type="term" value="P:protein transport"/>
    <property type="evidence" value="ECO:0007669"/>
    <property type="project" value="UniProtKB-KW"/>
</dbReference>
<organism evidence="11 12">
    <name type="scientific">Pelagibius litoralis</name>
    <dbReference type="NCBI Taxonomy" id="374515"/>
    <lineage>
        <taxon>Bacteria</taxon>
        <taxon>Pseudomonadati</taxon>
        <taxon>Pseudomonadota</taxon>
        <taxon>Alphaproteobacteria</taxon>
        <taxon>Rhodospirillales</taxon>
        <taxon>Rhodovibrionaceae</taxon>
        <taxon>Pelagibius</taxon>
    </lineage>
</organism>
<evidence type="ECO:0000256" key="5">
    <source>
        <dbReference type="ARBA" id="ARBA00022989"/>
    </source>
</evidence>
<dbReference type="AlphaFoldDB" id="A0A967C638"/>
<dbReference type="GO" id="GO:0005886">
    <property type="term" value="C:plasma membrane"/>
    <property type="evidence" value="ECO:0007669"/>
    <property type="project" value="UniProtKB-SubCell"/>
</dbReference>
<dbReference type="InterPro" id="IPR047055">
    <property type="entry name" value="MotA-like"/>
</dbReference>
<comment type="caution">
    <text evidence="11">The sequence shown here is derived from an EMBL/GenBank/DDBJ whole genome shotgun (WGS) entry which is preliminary data.</text>
</comment>
<proteinExistence type="inferred from homology"/>
<dbReference type="EMBL" id="JAAQPH010000001">
    <property type="protein sequence ID" value="NIA67012.1"/>
    <property type="molecule type" value="Genomic_DNA"/>
</dbReference>
<evidence type="ECO:0000256" key="7">
    <source>
        <dbReference type="RuleBase" id="RU004057"/>
    </source>
</evidence>